<dbReference type="Proteomes" id="UP000825369">
    <property type="component" value="Chromosome"/>
</dbReference>
<evidence type="ECO:0000313" key="3">
    <source>
        <dbReference type="EMBL" id="QYC30723.1"/>
    </source>
</evidence>
<keyword evidence="2 3" id="KW-0238">DNA-binding</keyword>
<organism evidence="3 4">
    <name type="scientific">Paulownia witches'-broom phytoplasma</name>
    <dbReference type="NCBI Taxonomy" id="39647"/>
    <lineage>
        <taxon>Bacteria</taxon>
        <taxon>Bacillati</taxon>
        <taxon>Mycoplasmatota</taxon>
        <taxon>Mollicutes</taxon>
        <taxon>Acholeplasmatales</taxon>
        <taxon>Acholeplasmataceae</taxon>
        <taxon>Candidatus Phytoplasma</taxon>
        <taxon>16SrI (Aster yellows group)</taxon>
    </lineage>
</organism>
<evidence type="ECO:0000256" key="1">
    <source>
        <dbReference type="ARBA" id="ARBA00023067"/>
    </source>
</evidence>
<protein>
    <submittedName>
        <fullName evidence="3">HU family DNA-binding protein</fullName>
    </submittedName>
</protein>
<keyword evidence="1" id="KW-0226">DNA condensation</keyword>
<keyword evidence="4" id="KW-1185">Reference proteome</keyword>
<dbReference type="RefSeq" id="WP_219474300.1">
    <property type="nucleotide sequence ID" value="NZ_CP066882.1"/>
</dbReference>
<gene>
    <name evidence="3" type="ORF">HGD80_02630</name>
</gene>
<name>A0ABX8TQJ8_9MOLU</name>
<dbReference type="EMBL" id="CP066882">
    <property type="protein sequence ID" value="QYC30723.1"/>
    <property type="molecule type" value="Genomic_DNA"/>
</dbReference>
<dbReference type="CDD" id="cd00591">
    <property type="entry name" value="HU_IHF"/>
    <property type="match status" value="1"/>
</dbReference>
<dbReference type="InterPro" id="IPR000119">
    <property type="entry name" value="Hist_DNA-bd"/>
</dbReference>
<proteinExistence type="predicted"/>
<reference evidence="3 4" key="1">
    <citation type="journal article" date="2021" name="Mol. Plant">
        <title>Genomic insights into the fast growth of paulownias and the formation of Paulownia witches' broom.</title>
        <authorList>
            <person name="Cao Y."/>
            <person name="Sun G."/>
            <person name="Zhai X."/>
            <person name="Xu P."/>
            <person name="Ma L."/>
            <person name="Deng M."/>
            <person name="Zhao Z."/>
            <person name="Yang H."/>
            <person name="Dong Y."/>
            <person name="Shang Z."/>
            <person name="Lv Y."/>
            <person name="Yan L."/>
            <person name="Liu H."/>
            <person name="Cao X."/>
            <person name="Li B."/>
            <person name="Wang Z."/>
            <person name="Zhao X."/>
            <person name="Yu H."/>
            <person name="Wang F."/>
            <person name="Ma W."/>
            <person name="Huang J."/>
            <person name="Fan G."/>
        </authorList>
    </citation>
    <scope>NUCLEOTIDE SEQUENCE [LARGE SCALE GENOMIC DNA]</scope>
    <source>
        <strain evidence="3 4">Zhengzhou</strain>
    </source>
</reference>
<dbReference type="Pfam" id="PF00216">
    <property type="entry name" value="Bac_DNA_binding"/>
    <property type="match status" value="1"/>
</dbReference>
<dbReference type="GO" id="GO:0003677">
    <property type="term" value="F:DNA binding"/>
    <property type="evidence" value="ECO:0007669"/>
    <property type="project" value="UniProtKB-KW"/>
</dbReference>
<dbReference type="SMART" id="SM00411">
    <property type="entry name" value="BHL"/>
    <property type="match status" value="1"/>
</dbReference>
<evidence type="ECO:0000256" key="2">
    <source>
        <dbReference type="ARBA" id="ARBA00023125"/>
    </source>
</evidence>
<sequence length="96" mass="11078">MNKKELIKEVAKQLKTSVVKTEEFYNSFENTLMKAITSNEEVVLSPKIGKFVLKTRKAYMGRNPKTRKKLKIPAKTVVSFKMSKSIKDEVKKVKLE</sequence>
<dbReference type="PANTHER" id="PTHR33175:SF3">
    <property type="entry name" value="DNA-BINDING PROTEIN HU-BETA"/>
    <property type="match status" value="1"/>
</dbReference>
<evidence type="ECO:0000313" key="4">
    <source>
        <dbReference type="Proteomes" id="UP000825369"/>
    </source>
</evidence>
<accession>A0ABX8TQJ8</accession>
<dbReference type="PANTHER" id="PTHR33175">
    <property type="entry name" value="DNA-BINDING PROTEIN HU"/>
    <property type="match status" value="1"/>
</dbReference>